<reference evidence="1 2" key="1">
    <citation type="journal article" date="2015" name="Nature">
        <title>rRNA introns, odd ribosomes, and small enigmatic genomes across a large radiation of phyla.</title>
        <authorList>
            <person name="Brown C.T."/>
            <person name="Hug L.A."/>
            <person name="Thomas B.C."/>
            <person name="Sharon I."/>
            <person name="Castelle C.J."/>
            <person name="Singh A."/>
            <person name="Wilkins M.J."/>
            <person name="Williams K.H."/>
            <person name="Banfield J.F."/>
        </authorList>
    </citation>
    <scope>NUCLEOTIDE SEQUENCE [LARGE SCALE GENOMIC DNA]</scope>
</reference>
<protein>
    <submittedName>
        <fullName evidence="1">Uncharacterized protein</fullName>
    </submittedName>
</protein>
<dbReference type="EMBL" id="LCQD01000005">
    <property type="protein sequence ID" value="KKW13048.1"/>
    <property type="molecule type" value="Genomic_DNA"/>
</dbReference>
<evidence type="ECO:0000313" key="1">
    <source>
        <dbReference type="EMBL" id="KKW13048.1"/>
    </source>
</evidence>
<dbReference type="Proteomes" id="UP000034588">
    <property type="component" value="Unassembled WGS sequence"/>
</dbReference>
<sequence>MIIAGFDEKEKIPPAVTPEQLGLGFRVDQVIEVVQQTNRLLLARRMPSEFSDIDLEHLNRQEIEFYTQRYRDAGWTIEMRRSDKHIWPVFSYGGKE</sequence>
<name>A0A0G1W2U7_9BACT</name>
<evidence type="ECO:0000313" key="2">
    <source>
        <dbReference type="Proteomes" id="UP000034588"/>
    </source>
</evidence>
<organism evidence="1 2">
    <name type="scientific">Candidatus Gottesmanbacteria bacterium GW2011_GWB1_49_7</name>
    <dbReference type="NCBI Taxonomy" id="1618448"/>
    <lineage>
        <taxon>Bacteria</taxon>
        <taxon>Candidatus Gottesmaniibacteriota</taxon>
    </lineage>
</organism>
<proteinExistence type="predicted"/>
<comment type="caution">
    <text evidence="1">The sequence shown here is derived from an EMBL/GenBank/DDBJ whole genome shotgun (WGS) entry which is preliminary data.</text>
</comment>
<dbReference type="AlphaFoldDB" id="A0A0G1W2U7"/>
<accession>A0A0G1W2U7</accession>
<gene>
    <name evidence="1" type="ORF">UY48_C0005G0004</name>
</gene>